<evidence type="ECO:0000256" key="2">
    <source>
        <dbReference type="SAM" id="MobiDB-lite"/>
    </source>
</evidence>
<proteinExistence type="inferred from homology"/>
<dbReference type="PANTHER" id="PTHR12775:SF0">
    <property type="entry name" value="REPLICATION TERMINATION FACTOR 2"/>
    <property type="match status" value="1"/>
</dbReference>
<feature type="region of interest" description="Disordered" evidence="2">
    <location>
        <begin position="221"/>
        <end position="260"/>
    </location>
</feature>
<evidence type="ECO:0000256" key="1">
    <source>
        <dbReference type="ARBA" id="ARBA00009885"/>
    </source>
</evidence>
<name>A0A0C9XC40_9AGAR</name>
<keyword evidence="4" id="KW-1185">Reference proteome</keyword>
<feature type="compositionally biased region" description="Basic residues" evidence="2">
    <location>
        <begin position="230"/>
        <end position="239"/>
    </location>
</feature>
<dbReference type="GO" id="GO:0006274">
    <property type="term" value="P:DNA replication termination"/>
    <property type="evidence" value="ECO:0007669"/>
    <property type="project" value="TreeGrafter"/>
</dbReference>
<dbReference type="HOGENOM" id="CLU_048955_2_0_1"/>
<dbReference type="GO" id="GO:0005634">
    <property type="term" value="C:nucleus"/>
    <property type="evidence" value="ECO:0007669"/>
    <property type="project" value="TreeGrafter"/>
</dbReference>
<dbReference type="Proteomes" id="UP000054477">
    <property type="component" value="Unassembled WGS sequence"/>
</dbReference>
<protein>
    <submittedName>
        <fullName evidence="3">Uncharacterized protein</fullName>
    </submittedName>
</protein>
<dbReference type="InterPro" id="IPR027799">
    <property type="entry name" value="Rtf2_RING-finger"/>
</dbReference>
<dbReference type="Pfam" id="PF04641">
    <property type="entry name" value="Rtf2"/>
    <property type="match status" value="1"/>
</dbReference>
<dbReference type="EMBL" id="KN838760">
    <property type="protein sequence ID" value="KIJ95326.1"/>
    <property type="molecule type" value="Genomic_DNA"/>
</dbReference>
<feature type="compositionally biased region" description="Polar residues" evidence="2">
    <location>
        <begin position="132"/>
        <end position="148"/>
    </location>
</feature>
<evidence type="ECO:0000313" key="4">
    <source>
        <dbReference type="Proteomes" id="UP000054477"/>
    </source>
</evidence>
<feature type="region of interest" description="Disordered" evidence="2">
    <location>
        <begin position="132"/>
        <end position="152"/>
    </location>
</feature>
<organism evidence="3 4">
    <name type="scientific">Laccaria amethystina LaAM-08-1</name>
    <dbReference type="NCBI Taxonomy" id="1095629"/>
    <lineage>
        <taxon>Eukaryota</taxon>
        <taxon>Fungi</taxon>
        <taxon>Dikarya</taxon>
        <taxon>Basidiomycota</taxon>
        <taxon>Agaricomycotina</taxon>
        <taxon>Agaricomycetes</taxon>
        <taxon>Agaricomycetidae</taxon>
        <taxon>Agaricales</taxon>
        <taxon>Agaricineae</taxon>
        <taxon>Hydnangiaceae</taxon>
        <taxon>Laccaria</taxon>
    </lineage>
</organism>
<reference evidence="3 4" key="1">
    <citation type="submission" date="2014-04" db="EMBL/GenBank/DDBJ databases">
        <authorList>
            <consortium name="DOE Joint Genome Institute"/>
            <person name="Kuo A."/>
            <person name="Kohler A."/>
            <person name="Nagy L.G."/>
            <person name="Floudas D."/>
            <person name="Copeland A."/>
            <person name="Barry K.W."/>
            <person name="Cichocki N."/>
            <person name="Veneault-Fourrey C."/>
            <person name="LaButti K."/>
            <person name="Lindquist E.A."/>
            <person name="Lipzen A."/>
            <person name="Lundell T."/>
            <person name="Morin E."/>
            <person name="Murat C."/>
            <person name="Sun H."/>
            <person name="Tunlid A."/>
            <person name="Henrissat B."/>
            <person name="Grigoriev I.V."/>
            <person name="Hibbett D.S."/>
            <person name="Martin F."/>
            <person name="Nordberg H.P."/>
            <person name="Cantor M.N."/>
            <person name="Hua S.X."/>
        </authorList>
    </citation>
    <scope>NUCLEOTIDE SEQUENCE [LARGE SCALE GENOMIC DNA]</scope>
    <source>
        <strain evidence="3 4">LaAM-08-1</strain>
    </source>
</reference>
<comment type="similarity">
    <text evidence="1">Belongs to the rtf2 family.</text>
</comment>
<dbReference type="InterPro" id="IPR006735">
    <property type="entry name" value="Rtf2"/>
</dbReference>
<gene>
    <name evidence="3" type="ORF">K443DRAFT_638999</name>
</gene>
<dbReference type="CDD" id="cd16653">
    <property type="entry name" value="RING-like_Rtf2"/>
    <property type="match status" value="1"/>
</dbReference>
<accession>A0A0C9XC40</accession>
<reference evidence="4" key="2">
    <citation type="submission" date="2015-01" db="EMBL/GenBank/DDBJ databases">
        <title>Evolutionary Origins and Diversification of the Mycorrhizal Mutualists.</title>
        <authorList>
            <consortium name="DOE Joint Genome Institute"/>
            <consortium name="Mycorrhizal Genomics Consortium"/>
            <person name="Kohler A."/>
            <person name="Kuo A."/>
            <person name="Nagy L.G."/>
            <person name="Floudas D."/>
            <person name="Copeland A."/>
            <person name="Barry K.W."/>
            <person name="Cichocki N."/>
            <person name="Veneault-Fourrey C."/>
            <person name="LaButti K."/>
            <person name="Lindquist E.A."/>
            <person name="Lipzen A."/>
            <person name="Lundell T."/>
            <person name="Morin E."/>
            <person name="Murat C."/>
            <person name="Riley R."/>
            <person name="Ohm R."/>
            <person name="Sun H."/>
            <person name="Tunlid A."/>
            <person name="Henrissat B."/>
            <person name="Grigoriev I.V."/>
            <person name="Hibbett D.S."/>
            <person name="Martin F."/>
        </authorList>
    </citation>
    <scope>NUCLEOTIDE SEQUENCE [LARGE SCALE GENOMIC DNA]</scope>
    <source>
        <strain evidence="4">LaAM-08-1</strain>
    </source>
</reference>
<evidence type="ECO:0000313" key="3">
    <source>
        <dbReference type="EMBL" id="KIJ95326.1"/>
    </source>
</evidence>
<feature type="compositionally biased region" description="Basic and acidic residues" evidence="2">
    <location>
        <begin position="240"/>
        <end position="250"/>
    </location>
</feature>
<dbReference type="PANTHER" id="PTHR12775">
    <property type="entry name" value="PROTEIN C20ORF43 HOMOLOG"/>
    <property type="match status" value="1"/>
</dbReference>
<sequence>MRYVLQHCAAGYTIWDCVNIITSDFVVTSSFTTTTSHHISIRGNDGGSIPDRRDLVRNKPKAEQADKANQTRARWFFCALSKRKLQEPIVTCALGKLYNKDSIIEYLLDKAAYGDGERICGHIRSLKDVKTLTLSPNPAPQSSEPSSSDTERPQFVCPLTLKEMNGAQPFVYLSTCGCVLSQAGLKTLCPQCGRKYSQTEDVVLLNPSQDEEDAMREAMERKRLLEPVKKSKSSKKRKNDSHADAAEHPVKKQAAARPSAKISAASQAVVSGLAMEEAKRKSEMSDAVKSLYGNGTKRKETFMTMNTFTRVRLPSAYDFIFKPDSSLIVCLMACFYRVCSCATTWNSFYVSGSCSTLNTGVHRSTLNFNHVCSDPVVP</sequence>
<dbReference type="AlphaFoldDB" id="A0A0C9XC40"/>
<dbReference type="OrthoDB" id="247013at2759"/>